<organism evidence="6 7">
    <name type="scientific">Aspergillus niger</name>
    <dbReference type="NCBI Taxonomy" id="5061"/>
    <lineage>
        <taxon>Eukaryota</taxon>
        <taxon>Fungi</taxon>
        <taxon>Dikarya</taxon>
        <taxon>Ascomycota</taxon>
        <taxon>Pezizomycotina</taxon>
        <taxon>Eurotiomycetes</taxon>
        <taxon>Eurotiomycetidae</taxon>
        <taxon>Eurotiales</taxon>
        <taxon>Aspergillaceae</taxon>
        <taxon>Aspergillus</taxon>
        <taxon>Aspergillus subgen. Circumdati</taxon>
    </lineage>
</organism>
<accession>A0A100IDK2</accession>
<gene>
    <name evidence="6" type="ORF">ABL_02815</name>
</gene>
<evidence type="ECO:0000256" key="5">
    <source>
        <dbReference type="ARBA" id="ARBA00023239"/>
    </source>
</evidence>
<dbReference type="OMA" id="FGCQYHA"/>
<protein>
    <recommendedName>
        <fullName evidence="8">Aldoxime dehydratase</fullName>
    </recommendedName>
</protein>
<dbReference type="OrthoDB" id="3465714at2759"/>
<keyword evidence="5" id="KW-0456">Lyase</keyword>
<dbReference type="VEuPathDB" id="FungiDB:ASPNIDRAFT2_1164623"/>
<dbReference type="VEuPathDB" id="FungiDB:M747DRAFT_288791"/>
<dbReference type="Pfam" id="PF13816">
    <property type="entry name" value="Dehydratase_hem"/>
    <property type="match status" value="1"/>
</dbReference>
<dbReference type="InterPro" id="IPR025702">
    <property type="entry name" value="OXD"/>
</dbReference>
<evidence type="ECO:0000256" key="4">
    <source>
        <dbReference type="ARBA" id="ARBA00023004"/>
    </source>
</evidence>
<evidence type="ECO:0000313" key="6">
    <source>
        <dbReference type="EMBL" id="GAQ38845.1"/>
    </source>
</evidence>
<evidence type="ECO:0000313" key="7">
    <source>
        <dbReference type="Proteomes" id="UP000068243"/>
    </source>
</evidence>
<keyword evidence="2" id="KW-0349">Heme</keyword>
<evidence type="ECO:0008006" key="8">
    <source>
        <dbReference type="Google" id="ProtNLM"/>
    </source>
</evidence>
<dbReference type="GO" id="GO:0046872">
    <property type="term" value="F:metal ion binding"/>
    <property type="evidence" value="ECO:0007669"/>
    <property type="project" value="UniProtKB-KW"/>
</dbReference>
<comment type="cofactor">
    <cofactor evidence="1">
        <name>heme b</name>
        <dbReference type="ChEBI" id="CHEBI:60344"/>
    </cofactor>
</comment>
<dbReference type="Proteomes" id="UP000068243">
    <property type="component" value="Unassembled WGS sequence"/>
</dbReference>
<dbReference type="VEuPathDB" id="FungiDB:ATCC64974_49870"/>
<dbReference type="VEuPathDB" id="FungiDB:An07g09290"/>
<keyword evidence="4" id="KW-0408">Iron</keyword>
<reference evidence="7" key="1">
    <citation type="journal article" date="2016" name="Genome Announc.">
        <title>Draft genome sequence of Aspergillus niger strain An76.</title>
        <authorList>
            <person name="Gong W."/>
            <person name="Cheng Z."/>
            <person name="Zhang H."/>
            <person name="Liu L."/>
            <person name="Gao P."/>
            <person name="Wang L."/>
        </authorList>
    </citation>
    <scope>NUCLEOTIDE SEQUENCE [LARGE SCALE GENOMIC DNA]</scope>
    <source>
        <strain evidence="7">An76</strain>
    </source>
</reference>
<evidence type="ECO:0000256" key="2">
    <source>
        <dbReference type="ARBA" id="ARBA00022617"/>
    </source>
</evidence>
<dbReference type="EMBL" id="BCMY01000004">
    <property type="protein sequence ID" value="GAQ38845.1"/>
    <property type="molecule type" value="Genomic_DNA"/>
</dbReference>
<comment type="caution">
    <text evidence="6">The sequence shown here is derived from an EMBL/GenBank/DDBJ whole genome shotgun (WGS) entry which is preliminary data.</text>
</comment>
<proteinExistence type="predicted"/>
<evidence type="ECO:0000256" key="1">
    <source>
        <dbReference type="ARBA" id="ARBA00001970"/>
    </source>
</evidence>
<dbReference type="AlphaFoldDB" id="A0A100IDK2"/>
<keyword evidence="3" id="KW-0479">Metal-binding</keyword>
<dbReference type="GO" id="GO:0016829">
    <property type="term" value="F:lyase activity"/>
    <property type="evidence" value="ECO:0007669"/>
    <property type="project" value="UniProtKB-KW"/>
</dbReference>
<evidence type="ECO:0000256" key="3">
    <source>
        <dbReference type="ARBA" id="ARBA00022723"/>
    </source>
</evidence>
<name>A0A100IDK2_ASPNG</name>
<sequence>MFLASLPPNTPITVTITGTSPHTPPSLTKTLTSLFASALSDSLCAHTETLHQHHTNSTIHLTYWSTENYQKWLTSPTVSAFFSSLNNNDSAEAAAAGIYHETLTIQPSRIQGATNHPVPSGCMHLGKIDLKPELSGYWGCYPDRIGEKSIKSKITREDISAAVSIAESKTDTQEKEEREEGKILPGKQTITHIPDNICFVVEGQDHSAASAEERTYWAEHFDSLSQEWVGQVLGAGLPGGVVSSRGCYNPSVESTLPDSDATAEEGKRRYPLTLGRDVQLLYFVDLQYMETLGRKSAEHVKLRKAFMEAYGPGGVLFGGGLKLWVETAVLRDGDFLGEYWGCVQGTGLLGVKGVLGVE</sequence>